<evidence type="ECO:0000313" key="2">
    <source>
        <dbReference type="Proteomes" id="UP000005463"/>
    </source>
</evidence>
<dbReference type="AlphaFoldDB" id="B1FHF2"/>
<evidence type="ECO:0000313" key="1">
    <source>
        <dbReference type="EMBL" id="EDT03013.1"/>
    </source>
</evidence>
<comment type="caution">
    <text evidence="1">The sequence shown here is derived from an EMBL/GenBank/DDBJ whole genome shotgun (WGS) entry which is preliminary data.</text>
</comment>
<gene>
    <name evidence="1" type="ORF">BamIOP4010DRAFT_3461</name>
</gene>
<accession>B1FHF2</accession>
<reference evidence="1 2" key="1">
    <citation type="submission" date="2008-03" db="EMBL/GenBank/DDBJ databases">
        <title>Sequencing of the draft genome and assembly of Burkholderia ambifaria IOP40-10.</title>
        <authorList>
            <consortium name="US DOE Joint Genome Institute (JGI-PGF)"/>
            <person name="Copeland A."/>
            <person name="Lucas S."/>
            <person name="Lapidus A."/>
            <person name="Glavina del Rio T."/>
            <person name="Dalin E."/>
            <person name="Tice H."/>
            <person name="Bruce D."/>
            <person name="Goodwin L."/>
            <person name="Pitluck S."/>
            <person name="Larimer F."/>
            <person name="Land M.L."/>
            <person name="Hauser L."/>
            <person name="Tiedje J."/>
            <person name="Richardson P."/>
        </authorList>
    </citation>
    <scope>NUCLEOTIDE SEQUENCE [LARGE SCALE GENOMIC DNA]</scope>
    <source>
        <strain evidence="1 2">IOP40-10</strain>
    </source>
</reference>
<dbReference type="Proteomes" id="UP000005463">
    <property type="component" value="Unassembled WGS sequence"/>
</dbReference>
<protein>
    <submittedName>
        <fullName evidence="1">Uncharacterized protein</fullName>
    </submittedName>
</protein>
<proteinExistence type="predicted"/>
<sequence length="284" mass="31980">MASGDILRDMFEIFSLQSDPASCIPSEDVVGYLRCGSRFKAWAIDGGSHLTESPFTTFDHCSDAYWFATVLSDFLTDDLRRGNFDAGRLRSTLVELRHQYVSLAPHTPLWAYPVAACTIVEVHHMRDRVEVDIYRYADCFAMFAPHGHRGQIPGDWSWSSIEPRAMWKPCSGFSGQKLHALRQRRISQQRNEGTTALTLNPDSAANVTHLHQSFVTPCHMLIGTDGISRAWEHYGLLEHGDVIDFVATEGLGALFARLRAYERRHAPDDMKPQDDAAALHVLCF</sequence>
<organism evidence="1 2">
    <name type="scientific">Burkholderia ambifaria IOP40-10</name>
    <dbReference type="NCBI Taxonomy" id="396596"/>
    <lineage>
        <taxon>Bacteria</taxon>
        <taxon>Pseudomonadati</taxon>
        <taxon>Pseudomonadota</taxon>
        <taxon>Betaproteobacteria</taxon>
        <taxon>Burkholderiales</taxon>
        <taxon>Burkholderiaceae</taxon>
        <taxon>Burkholderia</taxon>
        <taxon>Burkholderia cepacia complex</taxon>
    </lineage>
</organism>
<dbReference type="PATRIC" id="fig|396596.7.peg.4153"/>
<dbReference type="EMBL" id="ABLC01000088">
    <property type="protein sequence ID" value="EDT03013.1"/>
    <property type="molecule type" value="Genomic_DNA"/>
</dbReference>
<name>B1FHF2_9BURK</name>